<evidence type="ECO:0000256" key="10">
    <source>
        <dbReference type="SAM" id="Phobius"/>
    </source>
</evidence>
<feature type="transmembrane region" description="Helical" evidence="10">
    <location>
        <begin position="42"/>
        <end position="64"/>
    </location>
</feature>
<feature type="transmembrane region" description="Helical" evidence="10">
    <location>
        <begin position="390"/>
        <end position="412"/>
    </location>
</feature>
<feature type="transmembrane region" description="Helical" evidence="10">
    <location>
        <begin position="357"/>
        <end position="378"/>
    </location>
</feature>
<keyword evidence="6 10" id="KW-0472">Membrane</keyword>
<feature type="transmembrane region" description="Helical" evidence="10">
    <location>
        <begin position="84"/>
        <end position="103"/>
    </location>
</feature>
<sequence>MFRKKEKGASIPIAPSLDVDNQELEPAGPSVSQRVLYLSIQAVINALIIGVIAKVLVELIHLITNLFFYGEFSFVENTPEGHQLGWYVIFIPIIGSLIVGVMARLGSAAIRGHGIPEAMEQVLTNESKIKPIITILKPLSAAISIGSGGPFGSEGPIISTGGALGSFAGQIMKITPNERKIMLTAGATAGMAAIFGTPVAAVLLAIELLLFEFSPRSIIPVALACATGAAMHLVFFGQEPMFGMPDIPLPSYQSLIIYVVMGAVMGVLAAYISKSIYLIEDLFEKLPIHWMWWPAIGAIAVGVVGYFAPYTMGVGYSNITDLLTGNLPLQLILGLSILKFISWSVSLGSGTSGGTLAPLFTIGGALGLGMGMLIVHFFPQSDINLPTCALIGMASMFAGSARALLTSIVFALETTMQPHGLLPLLGACTSAYFVSFFLMKGTIMTEKIKRRGIFTPDAYEPDVLQQMNVGEVMEYIKPQIAINQTIKEVKDWVKMHRPDRHMLIVKDEVGNLAGTLKLKDLHNTDLDEDQSIDSLVDKKIIYIYPESQLSFAVEMMDRYHTDLIPVVQRTEKTQSIGLLTPTLVFAAYRKARYADQQLQRSISLKRSGYRMLVKSKKFYR</sequence>
<protein>
    <submittedName>
        <fullName evidence="11">Chloride channel protein</fullName>
    </submittedName>
</protein>
<feature type="transmembrane region" description="Helical" evidence="10">
    <location>
        <begin position="291"/>
        <end position="310"/>
    </location>
</feature>
<comment type="subcellular location">
    <subcellularLocation>
        <location evidence="1">Membrane</location>
        <topology evidence="1">Multi-pass membrane protein</topology>
    </subcellularLocation>
</comment>
<name>A0ABV5CDH1_9SPHI</name>
<keyword evidence="4 10" id="KW-1133">Transmembrane helix</keyword>
<dbReference type="CDD" id="cd00400">
    <property type="entry name" value="Voltage_gated_ClC"/>
    <property type="match status" value="1"/>
</dbReference>
<gene>
    <name evidence="11" type="ORF">WKR92_01185</name>
</gene>
<evidence type="ECO:0000256" key="2">
    <source>
        <dbReference type="ARBA" id="ARBA00022448"/>
    </source>
</evidence>
<evidence type="ECO:0000256" key="9">
    <source>
        <dbReference type="ARBA" id="ARBA00023303"/>
    </source>
</evidence>
<feature type="transmembrane region" description="Helical" evidence="10">
    <location>
        <begin position="181"/>
        <end position="206"/>
    </location>
</feature>
<keyword evidence="7" id="KW-0869">Chloride channel</keyword>
<evidence type="ECO:0000256" key="5">
    <source>
        <dbReference type="ARBA" id="ARBA00023065"/>
    </source>
</evidence>
<dbReference type="RefSeq" id="WP_375556017.1">
    <property type="nucleotide sequence ID" value="NZ_JBBVGT010000001.1"/>
</dbReference>
<dbReference type="InterPro" id="IPR014743">
    <property type="entry name" value="Cl-channel_core"/>
</dbReference>
<evidence type="ECO:0000256" key="3">
    <source>
        <dbReference type="ARBA" id="ARBA00022692"/>
    </source>
</evidence>
<comment type="caution">
    <text evidence="11">The sequence shown here is derived from an EMBL/GenBank/DDBJ whole genome shotgun (WGS) entry which is preliminary data.</text>
</comment>
<evidence type="ECO:0000256" key="1">
    <source>
        <dbReference type="ARBA" id="ARBA00004141"/>
    </source>
</evidence>
<feature type="transmembrane region" description="Helical" evidence="10">
    <location>
        <begin position="322"/>
        <end position="345"/>
    </location>
</feature>
<evidence type="ECO:0000256" key="6">
    <source>
        <dbReference type="ARBA" id="ARBA00023136"/>
    </source>
</evidence>
<keyword evidence="2" id="KW-0813">Transport</keyword>
<dbReference type="PRINTS" id="PR00762">
    <property type="entry name" value="CLCHANNEL"/>
</dbReference>
<dbReference type="InterPro" id="IPR046342">
    <property type="entry name" value="CBS_dom_sf"/>
</dbReference>
<keyword evidence="5" id="KW-0406">Ion transport</keyword>
<dbReference type="Gene3D" id="1.10.3080.10">
    <property type="entry name" value="Clc chloride channel"/>
    <property type="match status" value="1"/>
</dbReference>
<keyword evidence="9" id="KW-0407">Ion channel</keyword>
<proteinExistence type="predicted"/>
<dbReference type="InterPro" id="IPR001807">
    <property type="entry name" value="ClC"/>
</dbReference>
<dbReference type="SUPFAM" id="SSF81340">
    <property type="entry name" value="Clc chloride channel"/>
    <property type="match status" value="1"/>
</dbReference>
<dbReference type="EMBL" id="JBBVGT010000001">
    <property type="protein sequence ID" value="MFB5944437.1"/>
    <property type="molecule type" value="Genomic_DNA"/>
</dbReference>
<keyword evidence="12" id="KW-1185">Reference proteome</keyword>
<evidence type="ECO:0000256" key="7">
    <source>
        <dbReference type="ARBA" id="ARBA00023173"/>
    </source>
</evidence>
<dbReference type="PANTHER" id="PTHR43427:SF6">
    <property type="entry name" value="CHLORIDE CHANNEL PROTEIN CLC-E"/>
    <property type="match status" value="1"/>
</dbReference>
<evidence type="ECO:0000313" key="12">
    <source>
        <dbReference type="Proteomes" id="UP001580928"/>
    </source>
</evidence>
<feature type="transmembrane region" description="Helical" evidence="10">
    <location>
        <begin position="424"/>
        <end position="443"/>
    </location>
</feature>
<dbReference type="SUPFAM" id="SSF54631">
    <property type="entry name" value="CBS-domain pair"/>
    <property type="match status" value="1"/>
</dbReference>
<dbReference type="PANTHER" id="PTHR43427">
    <property type="entry name" value="CHLORIDE CHANNEL PROTEIN CLC-E"/>
    <property type="match status" value="1"/>
</dbReference>
<reference evidence="11 12" key="1">
    <citation type="submission" date="2024-04" db="EMBL/GenBank/DDBJ databases">
        <title>Albibacterium profundi sp. nov., isolated from sediment of the Challenger Deep of Mariana Trench.</title>
        <authorList>
            <person name="Wang Y."/>
        </authorList>
    </citation>
    <scope>NUCLEOTIDE SEQUENCE [LARGE SCALE GENOMIC DNA]</scope>
    <source>
        <strain evidence="11 12">RHL897</strain>
    </source>
</reference>
<evidence type="ECO:0000313" key="11">
    <source>
        <dbReference type="EMBL" id="MFB5944437.1"/>
    </source>
</evidence>
<keyword evidence="8" id="KW-0868">Chloride</keyword>
<dbReference type="Pfam" id="PF00654">
    <property type="entry name" value="Voltage_CLC"/>
    <property type="match status" value="1"/>
</dbReference>
<dbReference type="InterPro" id="IPR050368">
    <property type="entry name" value="ClC-type_chloride_channel"/>
</dbReference>
<organism evidence="11 12">
    <name type="scientific">Albibacterium profundi</name>
    <dbReference type="NCBI Taxonomy" id="3134906"/>
    <lineage>
        <taxon>Bacteria</taxon>
        <taxon>Pseudomonadati</taxon>
        <taxon>Bacteroidota</taxon>
        <taxon>Sphingobacteriia</taxon>
        <taxon>Sphingobacteriales</taxon>
        <taxon>Sphingobacteriaceae</taxon>
        <taxon>Albibacterium</taxon>
    </lineage>
</organism>
<keyword evidence="3 10" id="KW-0812">Transmembrane</keyword>
<evidence type="ECO:0000256" key="8">
    <source>
        <dbReference type="ARBA" id="ARBA00023214"/>
    </source>
</evidence>
<feature type="transmembrane region" description="Helical" evidence="10">
    <location>
        <begin position="218"/>
        <end position="235"/>
    </location>
</feature>
<feature type="transmembrane region" description="Helical" evidence="10">
    <location>
        <begin position="255"/>
        <end position="279"/>
    </location>
</feature>
<dbReference type="Gene3D" id="3.10.580.10">
    <property type="entry name" value="CBS-domain"/>
    <property type="match status" value="1"/>
</dbReference>
<accession>A0ABV5CDH1</accession>
<dbReference type="Proteomes" id="UP001580928">
    <property type="component" value="Unassembled WGS sequence"/>
</dbReference>
<evidence type="ECO:0000256" key="4">
    <source>
        <dbReference type="ARBA" id="ARBA00022989"/>
    </source>
</evidence>